<comment type="function">
    <text evidence="1">Involved in peptidolytic degradation of cyclic heptapeptide hepatotoxin microcystin (MC).</text>
</comment>
<feature type="domain" description="Microcystin LR degradation protein MlrC C-terminal" evidence="2">
    <location>
        <begin position="311"/>
        <end position="484"/>
    </location>
</feature>
<dbReference type="EMBL" id="JAHOPB010000001">
    <property type="protein sequence ID" value="MBU8873413.1"/>
    <property type="molecule type" value="Genomic_DNA"/>
</dbReference>
<evidence type="ECO:0000256" key="1">
    <source>
        <dbReference type="PIRNR" id="PIRNR012702"/>
    </source>
</evidence>
<comment type="cofactor">
    <cofactor evidence="1">
        <name>Zn(2+)</name>
        <dbReference type="ChEBI" id="CHEBI:29105"/>
    </cofactor>
    <text evidence="1">Binds 1 zinc ion per subunit.</text>
</comment>
<dbReference type="InterPro" id="IPR015995">
    <property type="entry name" value="MlrC_N"/>
</dbReference>
<keyword evidence="1" id="KW-0479">Metal-binding</keyword>
<keyword evidence="1" id="KW-0378">Hydrolase</keyword>
<organism evidence="4 5">
    <name type="scientific">Reyranella humidisoli</name>
    <dbReference type="NCBI Taxonomy" id="2849149"/>
    <lineage>
        <taxon>Bacteria</taxon>
        <taxon>Pseudomonadati</taxon>
        <taxon>Pseudomonadota</taxon>
        <taxon>Alphaproteobacteria</taxon>
        <taxon>Hyphomicrobiales</taxon>
        <taxon>Reyranellaceae</taxon>
        <taxon>Reyranella</taxon>
    </lineage>
</organism>
<keyword evidence="1" id="KW-0645">Protease</keyword>
<dbReference type="Pfam" id="PF07364">
    <property type="entry name" value="DUF1485"/>
    <property type="match status" value="1"/>
</dbReference>
<keyword evidence="1" id="KW-0482">Metalloprotease</keyword>
<dbReference type="InterPro" id="IPR009197">
    <property type="entry name" value="MlrC"/>
</dbReference>
<protein>
    <recommendedName>
        <fullName evidence="1">Microcystinase C</fullName>
        <shortName evidence="1">MlrC</shortName>
    </recommendedName>
</protein>
<comment type="similarity">
    <text evidence="1">Belongs to the peptidase M81 family.</text>
</comment>
<evidence type="ECO:0000259" key="2">
    <source>
        <dbReference type="Pfam" id="PF07171"/>
    </source>
</evidence>
<accession>A0ABS6IFQ1</accession>
<evidence type="ECO:0000313" key="5">
    <source>
        <dbReference type="Proteomes" id="UP000727907"/>
    </source>
</evidence>
<comment type="caution">
    <text evidence="4">The sequence shown here is derived from an EMBL/GenBank/DDBJ whole genome shotgun (WGS) entry which is preliminary data.</text>
</comment>
<dbReference type="PIRSF" id="PIRSF012702">
    <property type="entry name" value="UCP012702"/>
    <property type="match status" value="1"/>
</dbReference>
<reference evidence="4 5" key="1">
    <citation type="submission" date="2021-06" db="EMBL/GenBank/DDBJ databases">
        <authorList>
            <person name="Lee D.H."/>
        </authorList>
    </citation>
    <scope>NUCLEOTIDE SEQUENCE [LARGE SCALE GENOMIC DNA]</scope>
    <source>
        <strain evidence="4 5">MMS21-HV4-11</strain>
    </source>
</reference>
<dbReference type="Pfam" id="PF07171">
    <property type="entry name" value="MlrC_C"/>
    <property type="match status" value="1"/>
</dbReference>
<proteinExistence type="inferred from homology"/>
<dbReference type="InterPro" id="IPR010799">
    <property type="entry name" value="MlrC_C"/>
</dbReference>
<evidence type="ECO:0000259" key="3">
    <source>
        <dbReference type="Pfam" id="PF07364"/>
    </source>
</evidence>
<sequence length="498" mass="54558">MSWAAIAPRSNSLTKRVFIAALGTETNQFVPFPTGLRGYQEHGIWHGDATKHAPTNFTAPMHVWRKETEKRGWTVIEGLSTFAAPSGTTVRKVYEDFRDEVLDGVKAALPLDAVLINVHGAMVADGYDDCEGDLLSRIRAIVGPKVAIGAEFDLHCHLSALMLDSADVLVGYKEYPHTDTMERAAELFAIIADTVEGKVKPVMARYDCRMIAQYRTSVPPISEYVVRMKSLEGKDGILSVSLSHGFSFADVEDVGTRTLVVADGDMKKAEALAEQLGKELWDNRERYATKYLTIDEAMDRAASHNQGPLVLADRADNPGSGAPGDSTFVLKALVEREIGPALFGVMWDPMAFQIAEEAGEGARIRMRLGGKSGTVSGDPVDLDVTVKKIARNVFQPYGPVMSPLGDMALLSSEHVDIAICTRRNQTFHADAFRAVGAEPADYRVVVVKSAQHFYNGFVGVAKEILYVATPGAADPDVTRWPYTKRKTPFWPKVADPWK</sequence>
<dbReference type="Proteomes" id="UP000727907">
    <property type="component" value="Unassembled WGS sequence"/>
</dbReference>
<gene>
    <name evidence="4" type="ORF">KQ910_06530</name>
</gene>
<evidence type="ECO:0000313" key="4">
    <source>
        <dbReference type="EMBL" id="MBU8873413.1"/>
    </source>
</evidence>
<keyword evidence="5" id="KW-1185">Reference proteome</keyword>
<feature type="domain" description="Microcystin LR degradation protein MlrC N-terminal" evidence="3">
    <location>
        <begin position="16"/>
        <end position="301"/>
    </location>
</feature>
<name>A0ABS6IFQ1_9HYPH</name>